<dbReference type="RefSeq" id="XP_044653822.1">
    <property type="nucleotide sequence ID" value="XM_044797887.1"/>
</dbReference>
<gene>
    <name evidence="4" type="ORF">CKM354_000272200</name>
</gene>
<reference evidence="4 5" key="1">
    <citation type="submission" date="2021-01" db="EMBL/GenBank/DDBJ databases">
        <title>Cercospora kikuchii MAFF 305040 whole genome shotgun sequence.</title>
        <authorList>
            <person name="Kashiwa T."/>
            <person name="Suzuki T."/>
        </authorList>
    </citation>
    <scope>NUCLEOTIDE SEQUENCE [LARGE SCALE GENOMIC DNA]</scope>
    <source>
        <strain evidence="4 5">MAFF 305040</strain>
    </source>
</reference>
<protein>
    <recommendedName>
        <fullName evidence="6">GA4 desaturase family protein</fullName>
    </recommendedName>
</protein>
<dbReference type="GO" id="GO:0016491">
    <property type="term" value="F:oxidoreductase activity"/>
    <property type="evidence" value="ECO:0007669"/>
    <property type="project" value="UniProtKB-KW"/>
</dbReference>
<dbReference type="AlphaFoldDB" id="A0A9P3CF96"/>
<evidence type="ECO:0000313" key="4">
    <source>
        <dbReference type="EMBL" id="GIZ39335.1"/>
    </source>
</evidence>
<accession>A0A9P3CF96</accession>
<dbReference type="PANTHER" id="PTHR34598">
    <property type="entry name" value="BLL6449 PROTEIN"/>
    <property type="match status" value="1"/>
</dbReference>
<dbReference type="GeneID" id="68288297"/>
<dbReference type="OrthoDB" id="412788at2759"/>
<keyword evidence="5" id="KW-1185">Reference proteome</keyword>
<evidence type="ECO:0000256" key="1">
    <source>
        <dbReference type="ARBA" id="ARBA00023002"/>
    </source>
</evidence>
<dbReference type="PANTHER" id="PTHR34598:SF3">
    <property type="entry name" value="OXIDOREDUCTASE AN1597"/>
    <property type="match status" value="1"/>
</dbReference>
<organism evidence="4 5">
    <name type="scientific">Cercospora kikuchii</name>
    <dbReference type="NCBI Taxonomy" id="84275"/>
    <lineage>
        <taxon>Eukaryota</taxon>
        <taxon>Fungi</taxon>
        <taxon>Dikarya</taxon>
        <taxon>Ascomycota</taxon>
        <taxon>Pezizomycotina</taxon>
        <taxon>Dothideomycetes</taxon>
        <taxon>Dothideomycetidae</taxon>
        <taxon>Mycosphaerellales</taxon>
        <taxon>Mycosphaerellaceae</taxon>
        <taxon>Cercospora</taxon>
    </lineage>
</organism>
<evidence type="ECO:0000313" key="5">
    <source>
        <dbReference type="Proteomes" id="UP000825890"/>
    </source>
</evidence>
<sequence length="296" mass="33389">MPSTIARFPPQVNTQLNYHHGHRSGPTSFLAGTGSDKRRTWDVRSVTVHDIRCSGEDFTLDENGFQLVEHESSEKSFEDPSEFKHTVYAETAELLQQVTGATHVVPISHVIRRETHEYVTEKAKECGDDEPVNASGPSMHVHVDQSYDGAAQLLRDNIENAEAYMKGRWAVINVWRPVGQPVTREPLAVCDSRSVAEDDLRPVMAILPNFTGSSNTVTKGNGFELWEVAANPQHRWYYVSEMTPNEALLIKCFDSKKDGRARRCPHSAFQSEFDSGPARRSIEIRCLVFWEDQSTE</sequence>
<comment type="similarity">
    <text evidence="2">Belongs to the asaB hydroxylase/desaturase family.</text>
</comment>
<keyword evidence="1" id="KW-0560">Oxidoreductase</keyword>
<evidence type="ECO:0000256" key="3">
    <source>
        <dbReference type="SAM" id="MobiDB-lite"/>
    </source>
</evidence>
<name>A0A9P3CF96_9PEZI</name>
<feature type="region of interest" description="Disordered" evidence="3">
    <location>
        <begin position="16"/>
        <end position="36"/>
    </location>
</feature>
<comment type="caution">
    <text evidence="4">The sequence shown here is derived from an EMBL/GenBank/DDBJ whole genome shotgun (WGS) entry which is preliminary data.</text>
</comment>
<dbReference type="EMBL" id="BOLY01000002">
    <property type="protein sequence ID" value="GIZ39335.1"/>
    <property type="molecule type" value="Genomic_DNA"/>
</dbReference>
<proteinExistence type="inferred from homology"/>
<dbReference type="Proteomes" id="UP000825890">
    <property type="component" value="Unassembled WGS sequence"/>
</dbReference>
<dbReference type="NCBIfam" id="NF041278">
    <property type="entry name" value="CmcJ_NvfI_EfuI"/>
    <property type="match status" value="1"/>
</dbReference>
<evidence type="ECO:0008006" key="6">
    <source>
        <dbReference type="Google" id="ProtNLM"/>
    </source>
</evidence>
<evidence type="ECO:0000256" key="2">
    <source>
        <dbReference type="ARBA" id="ARBA00023604"/>
    </source>
</evidence>
<dbReference type="InterPro" id="IPR044053">
    <property type="entry name" value="AsaB-like"/>
</dbReference>